<evidence type="ECO:0000256" key="1">
    <source>
        <dbReference type="SAM" id="MobiDB-lite"/>
    </source>
</evidence>
<feature type="region of interest" description="Disordered" evidence="1">
    <location>
        <begin position="1"/>
        <end position="53"/>
    </location>
</feature>
<dbReference type="EMBL" id="JASBNA010000074">
    <property type="protein sequence ID" value="KAK7678280.1"/>
    <property type="molecule type" value="Genomic_DNA"/>
</dbReference>
<sequence>MSEPTRNEAKPKRAPRRPKSRSLTPELSNKANKSPKKPPTGSKSKTRSKASKVKEVKNDYRYLEIIKLLKYHHPITVNGVPTSKITSPLKEYIHQMMTNDATIDIYLSFRLQPSDPDFPYDVETLNFSLRIPGNYPYRKDALPTIVVLNEEIPRGFAVNVEVGFKKIAGIAIAGEKYVISREEEDEEIAIELVEGKGLLSQIKTLDKYLEEFLKEEKKQTFKFITFKEDKKKNEMLAKQEQEQQKRQQEKLRQKKIQEEQQQNKEVDAGVIRRRNELIEEMMNKLGSHLKLFSKNSNENKYQVSIPIYEGGIPELWRFNRELKIIMHIPIDYPGTPVTLSPLNNFNTNLMLKYKKSLENQESTKLISLVEEAKFFEKKMISNFNKSNFAQPAHQNLVYVVNYLANNLVKLGLVDEYSLYLQNMKKCIV</sequence>
<feature type="region of interest" description="Disordered" evidence="1">
    <location>
        <begin position="235"/>
        <end position="265"/>
    </location>
</feature>
<organism evidence="2 3">
    <name type="scientific">Cerrena zonata</name>
    <dbReference type="NCBI Taxonomy" id="2478898"/>
    <lineage>
        <taxon>Eukaryota</taxon>
        <taxon>Fungi</taxon>
        <taxon>Dikarya</taxon>
        <taxon>Basidiomycota</taxon>
        <taxon>Agaricomycotina</taxon>
        <taxon>Agaricomycetes</taxon>
        <taxon>Polyporales</taxon>
        <taxon>Cerrenaceae</taxon>
        <taxon>Cerrena</taxon>
    </lineage>
</organism>
<dbReference type="Proteomes" id="UP001385951">
    <property type="component" value="Unassembled WGS sequence"/>
</dbReference>
<gene>
    <name evidence="2" type="ORF">QCA50_018753</name>
</gene>
<accession>A0AAW0FNN5</accession>
<evidence type="ECO:0000313" key="2">
    <source>
        <dbReference type="EMBL" id="KAK7678280.1"/>
    </source>
</evidence>
<name>A0AAW0FNN5_9APHY</name>
<comment type="caution">
    <text evidence="2">The sequence shown here is derived from an EMBL/GenBank/DDBJ whole genome shotgun (WGS) entry which is preliminary data.</text>
</comment>
<reference evidence="2 3" key="1">
    <citation type="submission" date="2022-09" db="EMBL/GenBank/DDBJ databases">
        <authorList>
            <person name="Palmer J.M."/>
        </authorList>
    </citation>
    <scope>NUCLEOTIDE SEQUENCE [LARGE SCALE GENOMIC DNA]</scope>
    <source>
        <strain evidence="2 3">DSM 7382</strain>
    </source>
</reference>
<evidence type="ECO:0000313" key="3">
    <source>
        <dbReference type="Proteomes" id="UP001385951"/>
    </source>
</evidence>
<keyword evidence="3" id="KW-1185">Reference proteome</keyword>
<proteinExistence type="predicted"/>
<dbReference type="AlphaFoldDB" id="A0AAW0FNN5"/>
<feature type="compositionally biased region" description="Basic and acidic residues" evidence="1">
    <location>
        <begin position="1"/>
        <end position="11"/>
    </location>
</feature>
<protein>
    <submittedName>
        <fullName evidence="2">Uncharacterized protein</fullName>
    </submittedName>
</protein>